<dbReference type="RefSeq" id="WP_095637365.1">
    <property type="nucleotide sequence ID" value="NZ_NSKC01000005.1"/>
</dbReference>
<feature type="compositionally biased region" description="Basic and acidic residues" evidence="1">
    <location>
        <begin position="361"/>
        <end position="386"/>
    </location>
</feature>
<dbReference type="OrthoDB" id="137652at2157"/>
<accession>A0A2A2FFG2</accession>
<evidence type="ECO:0000313" key="4">
    <source>
        <dbReference type="Proteomes" id="UP000218083"/>
    </source>
</evidence>
<feature type="transmembrane region" description="Helical" evidence="2">
    <location>
        <begin position="92"/>
        <end position="120"/>
    </location>
</feature>
<dbReference type="EMBL" id="NSKC01000005">
    <property type="protein sequence ID" value="PAU83407.1"/>
    <property type="molecule type" value="Genomic_DNA"/>
</dbReference>
<gene>
    <name evidence="3" type="ORF">CK500_11535</name>
</gene>
<feature type="region of interest" description="Disordered" evidence="1">
    <location>
        <begin position="354"/>
        <end position="386"/>
    </location>
</feature>
<name>A0A2A2FFG2_9EURY</name>
<protein>
    <submittedName>
        <fullName evidence="3">Uncharacterized protein</fullName>
    </submittedName>
</protein>
<organism evidence="3 4">
    <name type="scientific">Halorubrum salipaludis</name>
    <dbReference type="NCBI Taxonomy" id="2032630"/>
    <lineage>
        <taxon>Archaea</taxon>
        <taxon>Methanobacteriati</taxon>
        <taxon>Methanobacteriota</taxon>
        <taxon>Stenosarchaea group</taxon>
        <taxon>Halobacteria</taxon>
        <taxon>Halobacteriales</taxon>
        <taxon>Haloferacaceae</taxon>
        <taxon>Halorubrum</taxon>
    </lineage>
</organism>
<dbReference type="InterPro" id="IPR055966">
    <property type="entry name" value="DUF7544"/>
</dbReference>
<reference evidence="3 4" key="1">
    <citation type="submission" date="2017-08" db="EMBL/GenBank/DDBJ databases">
        <title>The strain WRN001 was isolated from Binhai saline alkaline soil, Tianjin, China.</title>
        <authorList>
            <person name="Liu D."/>
            <person name="Zhang G."/>
        </authorList>
    </citation>
    <scope>NUCLEOTIDE SEQUENCE [LARGE SCALE GENOMIC DNA]</scope>
    <source>
        <strain evidence="3 4">WN019</strain>
    </source>
</reference>
<comment type="caution">
    <text evidence="3">The sequence shown here is derived from an EMBL/GenBank/DDBJ whole genome shotgun (WGS) entry which is preliminary data.</text>
</comment>
<proteinExistence type="predicted"/>
<sequence length="386" mass="38692">MGWHAVDAVDDAVEATRRFLFPFNAVRWAKLALLVLLMGGGANAGVSVPTSPDARIGGVSGVAGELGTGTRTDAATLGNALSDLFAGASGDWLIVAAAVAAVVVVIGLSVASLSLRLVFYDALRTNEVRLWRPFLGRLRQAVGLFAASVALSAVATVPIALAVLAAVAAETPTGWGPIDSFAATAGSLPIGLAIAAGLVGSALVLLATLALRLTFEFVVPAMVLEDRGVIAGWRRVRQAIAGEWAELGAYLAVHFFVGVGIAVVSGTAFVIAGSAVVAVAGSALLLAAVPLGGLGALASTTAGIAAVAVVVTVAVATLVAVTLPVSVVTRSYLIAYEVATLGGIDPGLTLLHPDLDPDSTGADRDSTGADRDSTGADRDSTGPDRD</sequence>
<feature type="transmembrane region" description="Helical" evidence="2">
    <location>
        <begin position="301"/>
        <end position="323"/>
    </location>
</feature>
<keyword evidence="2" id="KW-1133">Transmembrane helix</keyword>
<feature type="transmembrane region" description="Helical" evidence="2">
    <location>
        <begin position="141"/>
        <end position="168"/>
    </location>
</feature>
<feature type="transmembrane region" description="Helical" evidence="2">
    <location>
        <begin position="28"/>
        <end position="46"/>
    </location>
</feature>
<keyword evidence="4" id="KW-1185">Reference proteome</keyword>
<keyword evidence="2" id="KW-0812">Transmembrane</keyword>
<evidence type="ECO:0000256" key="1">
    <source>
        <dbReference type="SAM" id="MobiDB-lite"/>
    </source>
</evidence>
<feature type="transmembrane region" description="Helical" evidence="2">
    <location>
        <begin position="188"/>
        <end position="211"/>
    </location>
</feature>
<dbReference type="AlphaFoldDB" id="A0A2A2FFG2"/>
<keyword evidence="2" id="KW-0472">Membrane</keyword>
<evidence type="ECO:0000313" key="3">
    <source>
        <dbReference type="EMBL" id="PAU83407.1"/>
    </source>
</evidence>
<dbReference type="Pfam" id="PF24400">
    <property type="entry name" value="DUF7544"/>
    <property type="match status" value="1"/>
</dbReference>
<feature type="transmembrane region" description="Helical" evidence="2">
    <location>
        <begin position="269"/>
        <end position="289"/>
    </location>
</feature>
<feature type="transmembrane region" description="Helical" evidence="2">
    <location>
        <begin position="244"/>
        <end position="263"/>
    </location>
</feature>
<dbReference type="Proteomes" id="UP000218083">
    <property type="component" value="Unassembled WGS sequence"/>
</dbReference>
<evidence type="ECO:0000256" key="2">
    <source>
        <dbReference type="SAM" id="Phobius"/>
    </source>
</evidence>